<organism evidence="1 2">
    <name type="scientific">Vibrio ostreicida</name>
    <dbReference type="NCBI Taxonomy" id="526588"/>
    <lineage>
        <taxon>Bacteria</taxon>
        <taxon>Pseudomonadati</taxon>
        <taxon>Pseudomonadota</taxon>
        <taxon>Gammaproteobacteria</taxon>
        <taxon>Vibrionales</taxon>
        <taxon>Vibrionaceae</taxon>
        <taxon>Vibrio</taxon>
    </lineage>
</organism>
<gene>
    <name evidence="1" type="ORF">QWZ16_20390</name>
</gene>
<accession>A0ABT8BZY1</accession>
<name>A0ABT8BZY1_9VIBR</name>
<dbReference type="RefSeq" id="WP_290313267.1">
    <property type="nucleotide sequence ID" value="NZ_JAUFQC010000027.1"/>
</dbReference>
<dbReference type="Proteomes" id="UP001238540">
    <property type="component" value="Unassembled WGS sequence"/>
</dbReference>
<proteinExistence type="predicted"/>
<reference evidence="2" key="1">
    <citation type="journal article" date="2019" name="Int. J. Syst. Evol. Microbiol.">
        <title>The Global Catalogue of Microorganisms (GCM) 10K type strain sequencing project: providing services to taxonomists for standard genome sequencing and annotation.</title>
        <authorList>
            <consortium name="The Broad Institute Genomics Platform"/>
            <consortium name="The Broad Institute Genome Sequencing Center for Infectious Disease"/>
            <person name="Wu L."/>
            <person name="Ma J."/>
        </authorList>
    </citation>
    <scope>NUCLEOTIDE SEQUENCE [LARGE SCALE GENOMIC DNA]</scope>
    <source>
        <strain evidence="2">CECT 7398</strain>
    </source>
</reference>
<protein>
    <submittedName>
        <fullName evidence="1">Uncharacterized protein</fullName>
    </submittedName>
</protein>
<evidence type="ECO:0000313" key="1">
    <source>
        <dbReference type="EMBL" id="MDN3611954.1"/>
    </source>
</evidence>
<keyword evidence="2" id="KW-1185">Reference proteome</keyword>
<sequence>MSEYYAIGECKALRDNVDYTLMVPQWPKQWRQKNSNWHNTRSDRG</sequence>
<comment type="caution">
    <text evidence="1">The sequence shown here is derived from an EMBL/GenBank/DDBJ whole genome shotgun (WGS) entry which is preliminary data.</text>
</comment>
<evidence type="ECO:0000313" key="2">
    <source>
        <dbReference type="Proteomes" id="UP001238540"/>
    </source>
</evidence>
<dbReference type="EMBL" id="JAUFQC010000027">
    <property type="protein sequence ID" value="MDN3611954.1"/>
    <property type="molecule type" value="Genomic_DNA"/>
</dbReference>